<dbReference type="InterPro" id="IPR051795">
    <property type="entry name" value="Glycosyl_Hydrlase_43"/>
</dbReference>
<dbReference type="GO" id="GO:0005975">
    <property type="term" value="P:carbohydrate metabolic process"/>
    <property type="evidence" value="ECO:0007669"/>
    <property type="project" value="InterPro"/>
</dbReference>
<comment type="similarity">
    <text evidence="1 6">Belongs to the glycosyl hydrolase 43 family.</text>
</comment>
<dbReference type="SUPFAM" id="SSF75005">
    <property type="entry name" value="Arabinanase/levansucrase/invertase"/>
    <property type="match status" value="1"/>
</dbReference>
<keyword evidence="9" id="KW-1185">Reference proteome</keyword>
<sequence>MISKKITWLACLLFLQVSLLIGQTTYKNPVIPGFHPDPSICKAGDSFYLVTSTFEYFPGVPVFHSKDLVNWEKIGHCLTRPSQVNLEKCRASGGIFAPTIRYHDGVFYMVTTNVTGGGNFIVHTTDPAGEWSDPVWLKQGGIDPSLYFEGDKCYLTTNPDNCIYLCEINPLTGEQLSESKAIWNGTGGRYPEAPHIYKKDGWYYLLISEGGTEYGHKVTIARSKHIDGPYDPNPANPILTHMNANTQSHPVQGTGHADLVQANDGSWWMVFLAFRPQSGLHHMLGRETFLAPVRWDRNAWPVVNGDGTVDLNMDVPTLPLQPFPRVSYSSDFNKDKLGLEWSYLRNPKSENYSLSARKGHLRLKATPVSLDDLDSPTFVGRRQEHINFTATAATELFDARKGDESGITVFMNNTSHYDLFVTQDESGKRVLSLRYRLGALSHTAREISVPEGNVHLQVRGDKDYYSFAYSTNGKDFETLDKVDVRYISSETAGGFTGIYLGLFASSGGGSSKAYADFDKFVYTPGVVD</sequence>
<dbReference type="Proteomes" id="UP000267469">
    <property type="component" value="Unassembled WGS sequence"/>
</dbReference>
<dbReference type="AlphaFoldDB" id="A0A3N0E3H8"/>
<evidence type="ECO:0000259" key="7">
    <source>
        <dbReference type="Pfam" id="PF17851"/>
    </source>
</evidence>
<evidence type="ECO:0000313" key="8">
    <source>
        <dbReference type="EMBL" id="RNL82397.1"/>
    </source>
</evidence>
<feature type="site" description="Important for catalytic activity, responsible for pKa modulation of the active site Glu and correct orientation of both the proton donor and substrate" evidence="5">
    <location>
        <position position="143"/>
    </location>
</feature>
<evidence type="ECO:0000256" key="5">
    <source>
        <dbReference type="PIRSR" id="PIRSR606710-2"/>
    </source>
</evidence>
<feature type="active site" description="Proton donor" evidence="4">
    <location>
        <position position="192"/>
    </location>
</feature>
<dbReference type="PANTHER" id="PTHR42812">
    <property type="entry name" value="BETA-XYLOSIDASE"/>
    <property type="match status" value="1"/>
</dbReference>
<evidence type="ECO:0000256" key="2">
    <source>
        <dbReference type="ARBA" id="ARBA00022801"/>
    </source>
</evidence>
<feature type="domain" description="Beta-xylosidase C-terminal Concanavalin A-like" evidence="7">
    <location>
        <begin position="330"/>
        <end position="523"/>
    </location>
</feature>
<dbReference type="Gene3D" id="2.60.120.200">
    <property type="match status" value="1"/>
</dbReference>
<dbReference type="EMBL" id="RJTM01000114">
    <property type="protein sequence ID" value="RNL82397.1"/>
    <property type="molecule type" value="Genomic_DNA"/>
</dbReference>
<dbReference type="InterPro" id="IPR013320">
    <property type="entry name" value="ConA-like_dom_sf"/>
</dbReference>
<dbReference type="Pfam" id="PF17851">
    <property type="entry name" value="GH43_C2"/>
    <property type="match status" value="1"/>
</dbReference>
<evidence type="ECO:0000313" key="9">
    <source>
        <dbReference type="Proteomes" id="UP000267469"/>
    </source>
</evidence>
<dbReference type="OrthoDB" id="9801455at2"/>
<dbReference type="InterPro" id="IPR023296">
    <property type="entry name" value="Glyco_hydro_beta-prop_sf"/>
</dbReference>
<accession>A0A3N0E3H8</accession>
<protein>
    <submittedName>
        <fullName evidence="8">Glycoside hydrolase family 43 protein</fullName>
    </submittedName>
</protein>
<dbReference type="InterPro" id="IPR006710">
    <property type="entry name" value="Glyco_hydro_43"/>
</dbReference>
<dbReference type="CDD" id="cd18617">
    <property type="entry name" value="GH43_XynB-like"/>
    <property type="match status" value="1"/>
</dbReference>
<feature type="active site" description="Proton acceptor" evidence="4">
    <location>
        <position position="37"/>
    </location>
</feature>
<keyword evidence="3 6" id="KW-0326">Glycosidase</keyword>
<gene>
    <name evidence="8" type="ORF">ED312_17210</name>
</gene>
<dbReference type="GO" id="GO:0004553">
    <property type="term" value="F:hydrolase activity, hydrolyzing O-glycosyl compounds"/>
    <property type="evidence" value="ECO:0007669"/>
    <property type="project" value="InterPro"/>
</dbReference>
<evidence type="ECO:0000256" key="6">
    <source>
        <dbReference type="RuleBase" id="RU361187"/>
    </source>
</evidence>
<organism evidence="8 9">
    <name type="scientific">Sinomicrobium pectinilyticum</name>
    <dbReference type="NCBI Taxonomy" id="1084421"/>
    <lineage>
        <taxon>Bacteria</taxon>
        <taxon>Pseudomonadati</taxon>
        <taxon>Bacteroidota</taxon>
        <taxon>Flavobacteriia</taxon>
        <taxon>Flavobacteriales</taxon>
        <taxon>Flavobacteriaceae</taxon>
        <taxon>Sinomicrobium</taxon>
    </lineage>
</organism>
<dbReference type="Gene3D" id="2.115.10.20">
    <property type="entry name" value="Glycosyl hydrolase domain, family 43"/>
    <property type="match status" value="1"/>
</dbReference>
<evidence type="ECO:0000256" key="3">
    <source>
        <dbReference type="ARBA" id="ARBA00023295"/>
    </source>
</evidence>
<dbReference type="SUPFAM" id="SSF49899">
    <property type="entry name" value="Concanavalin A-like lectins/glucanases"/>
    <property type="match status" value="1"/>
</dbReference>
<reference evidence="8 9" key="1">
    <citation type="submission" date="2018-10" db="EMBL/GenBank/DDBJ databases">
        <title>Sinomicrobium pectinilyticum sp. nov., a pectinase-producing bacterium isolated from alkaline and saline soil, and emended description of the genus Sinomicrobium.</title>
        <authorList>
            <person name="Cheng B."/>
            <person name="Li C."/>
            <person name="Lai Q."/>
            <person name="Du M."/>
            <person name="Shao Z."/>
            <person name="Xu P."/>
            <person name="Yang C."/>
        </authorList>
    </citation>
    <scope>NUCLEOTIDE SEQUENCE [LARGE SCALE GENOMIC DNA]</scope>
    <source>
        <strain evidence="8 9">5DNS001</strain>
    </source>
</reference>
<evidence type="ECO:0000256" key="1">
    <source>
        <dbReference type="ARBA" id="ARBA00009865"/>
    </source>
</evidence>
<dbReference type="PANTHER" id="PTHR42812:SF12">
    <property type="entry name" value="BETA-XYLOSIDASE-RELATED"/>
    <property type="match status" value="1"/>
</dbReference>
<dbReference type="Pfam" id="PF04616">
    <property type="entry name" value="Glyco_hydro_43"/>
    <property type="match status" value="1"/>
</dbReference>
<name>A0A3N0E3H8_SINP1</name>
<keyword evidence="2 6" id="KW-0378">Hydrolase</keyword>
<evidence type="ECO:0000256" key="4">
    <source>
        <dbReference type="PIRSR" id="PIRSR606710-1"/>
    </source>
</evidence>
<dbReference type="InterPro" id="IPR041542">
    <property type="entry name" value="GH43_C2"/>
</dbReference>
<proteinExistence type="inferred from homology"/>
<comment type="caution">
    <text evidence="8">The sequence shown here is derived from an EMBL/GenBank/DDBJ whole genome shotgun (WGS) entry which is preliminary data.</text>
</comment>
<dbReference type="RefSeq" id="WP_123217264.1">
    <property type="nucleotide sequence ID" value="NZ_RJTM01000114.1"/>
</dbReference>